<name>A0ABV8JA91_9BACL</name>
<reference evidence="3" key="1">
    <citation type="journal article" date="2019" name="Int. J. Syst. Evol. Microbiol.">
        <title>The Global Catalogue of Microorganisms (GCM) 10K type strain sequencing project: providing services to taxonomists for standard genome sequencing and annotation.</title>
        <authorList>
            <consortium name="The Broad Institute Genomics Platform"/>
            <consortium name="The Broad Institute Genome Sequencing Center for Infectious Disease"/>
            <person name="Wu L."/>
            <person name="Ma J."/>
        </authorList>
    </citation>
    <scope>NUCLEOTIDE SEQUENCE [LARGE SCALE GENOMIC DNA]</scope>
    <source>
        <strain evidence="3">IBRC-M 10813</strain>
    </source>
</reference>
<dbReference type="InterPro" id="IPR013249">
    <property type="entry name" value="RNA_pol_sigma70_r4_t2"/>
</dbReference>
<dbReference type="InterPro" id="IPR013324">
    <property type="entry name" value="RNA_pol_sigma_r3/r4-like"/>
</dbReference>
<feature type="domain" description="RNA polymerase sigma factor 70 region 4 type 2" evidence="1">
    <location>
        <begin position="97"/>
        <end position="148"/>
    </location>
</feature>
<gene>
    <name evidence="2" type="ORF">ACFOUO_00175</name>
</gene>
<dbReference type="Proteomes" id="UP001595843">
    <property type="component" value="Unassembled WGS sequence"/>
</dbReference>
<keyword evidence="3" id="KW-1185">Reference proteome</keyword>
<evidence type="ECO:0000313" key="3">
    <source>
        <dbReference type="Proteomes" id="UP001595843"/>
    </source>
</evidence>
<dbReference type="NCBIfam" id="NF005385">
    <property type="entry name" value="PRK06930.1"/>
    <property type="match status" value="1"/>
</dbReference>
<sequence length="160" mass="18927">MEDLIQQYKETLKVIRRERETEENPSARQTLSEMIRDLEYAIKWMTTGRQPGNTRGIERRAAYQRERPTDPIHFQRYAYKEAFQQPECTLSDWDMWRVEDALSSLTKLEREVYMMKVGQGFSMEKVASLLGLTKSSVQTMLGRSQKKMTKQKETSLFCVR</sequence>
<proteinExistence type="predicted"/>
<comment type="caution">
    <text evidence="2">The sequence shown here is derived from an EMBL/GenBank/DDBJ whole genome shotgun (WGS) entry which is preliminary data.</text>
</comment>
<dbReference type="EMBL" id="JBHSAP010000001">
    <property type="protein sequence ID" value="MFC4075240.1"/>
    <property type="molecule type" value="Genomic_DNA"/>
</dbReference>
<evidence type="ECO:0000259" key="1">
    <source>
        <dbReference type="Pfam" id="PF08281"/>
    </source>
</evidence>
<evidence type="ECO:0000313" key="2">
    <source>
        <dbReference type="EMBL" id="MFC4075240.1"/>
    </source>
</evidence>
<dbReference type="CDD" id="cd06171">
    <property type="entry name" value="Sigma70_r4"/>
    <property type="match status" value="1"/>
</dbReference>
<dbReference type="InterPro" id="IPR036388">
    <property type="entry name" value="WH-like_DNA-bd_sf"/>
</dbReference>
<accession>A0ABV8JA91</accession>
<dbReference type="RefSeq" id="WP_380700969.1">
    <property type="nucleotide sequence ID" value="NZ_JBHSAP010000001.1"/>
</dbReference>
<dbReference type="SUPFAM" id="SSF88659">
    <property type="entry name" value="Sigma3 and sigma4 domains of RNA polymerase sigma factors"/>
    <property type="match status" value="1"/>
</dbReference>
<protein>
    <submittedName>
        <fullName evidence="2">Sigma factor-like helix-turn-helix DNA-binding protein</fullName>
    </submittedName>
</protein>
<dbReference type="Gene3D" id="1.10.10.10">
    <property type="entry name" value="Winged helix-like DNA-binding domain superfamily/Winged helix DNA-binding domain"/>
    <property type="match status" value="1"/>
</dbReference>
<organism evidence="2 3">
    <name type="scientific">Salinithrix halophila</name>
    <dbReference type="NCBI Taxonomy" id="1485204"/>
    <lineage>
        <taxon>Bacteria</taxon>
        <taxon>Bacillati</taxon>
        <taxon>Bacillota</taxon>
        <taxon>Bacilli</taxon>
        <taxon>Bacillales</taxon>
        <taxon>Thermoactinomycetaceae</taxon>
        <taxon>Salinithrix</taxon>
    </lineage>
</organism>
<dbReference type="Pfam" id="PF08281">
    <property type="entry name" value="Sigma70_r4_2"/>
    <property type="match status" value="1"/>
</dbReference>